<protein>
    <recommendedName>
        <fullName evidence="3">Reverse transcriptase domain-containing protein</fullName>
    </recommendedName>
</protein>
<accession>A0ABR1ETP5</accession>
<sequence>MTKITALRIPDETTTASRNLSDLCDSYAHLPSHHLEEDGHVIWSCYPRGLPFLKPTCHHVCEESLYNQDIPTLCITVLRKLYSNFTTKASPVYNATVDVKKAVRQNDTILPKIFTVTLKNAMRGLEWDEMEVKLNGREIHHFCFADDIILLTLTVSDEAATGQIQ</sequence>
<name>A0ABR1ETP5_NECAM</name>
<reference evidence="1 2" key="1">
    <citation type="submission" date="2023-08" db="EMBL/GenBank/DDBJ databases">
        <title>A Necator americanus chromosomal reference genome.</title>
        <authorList>
            <person name="Ilik V."/>
            <person name="Petrzelkova K.J."/>
            <person name="Pardy F."/>
            <person name="Fuh T."/>
            <person name="Niatou-Singa F.S."/>
            <person name="Gouil Q."/>
            <person name="Baker L."/>
            <person name="Ritchie M.E."/>
            <person name="Jex A.R."/>
            <person name="Gazzola D."/>
            <person name="Li H."/>
            <person name="Toshio Fujiwara R."/>
            <person name="Zhan B."/>
            <person name="Aroian R.V."/>
            <person name="Pafco B."/>
            <person name="Schwarz E.M."/>
        </authorList>
    </citation>
    <scope>NUCLEOTIDE SEQUENCE [LARGE SCALE GENOMIC DNA]</scope>
    <source>
        <strain evidence="1 2">Aroian</strain>
        <tissue evidence="1">Whole animal</tissue>
    </source>
</reference>
<evidence type="ECO:0008006" key="3">
    <source>
        <dbReference type="Google" id="ProtNLM"/>
    </source>
</evidence>
<keyword evidence="2" id="KW-1185">Reference proteome</keyword>
<gene>
    <name evidence="1" type="primary">Necator_chrX.g25915</name>
    <name evidence="1" type="ORF">RB195_025749</name>
</gene>
<dbReference type="Proteomes" id="UP001303046">
    <property type="component" value="Unassembled WGS sequence"/>
</dbReference>
<comment type="caution">
    <text evidence="1">The sequence shown here is derived from an EMBL/GenBank/DDBJ whole genome shotgun (WGS) entry which is preliminary data.</text>
</comment>
<organism evidence="1 2">
    <name type="scientific">Necator americanus</name>
    <name type="common">Human hookworm</name>
    <dbReference type="NCBI Taxonomy" id="51031"/>
    <lineage>
        <taxon>Eukaryota</taxon>
        <taxon>Metazoa</taxon>
        <taxon>Ecdysozoa</taxon>
        <taxon>Nematoda</taxon>
        <taxon>Chromadorea</taxon>
        <taxon>Rhabditida</taxon>
        <taxon>Rhabditina</taxon>
        <taxon>Rhabditomorpha</taxon>
        <taxon>Strongyloidea</taxon>
        <taxon>Ancylostomatidae</taxon>
        <taxon>Bunostominae</taxon>
        <taxon>Necator</taxon>
    </lineage>
</organism>
<evidence type="ECO:0000313" key="1">
    <source>
        <dbReference type="EMBL" id="KAK6766024.1"/>
    </source>
</evidence>
<proteinExistence type="predicted"/>
<dbReference type="EMBL" id="JAVFWL010000006">
    <property type="protein sequence ID" value="KAK6766024.1"/>
    <property type="molecule type" value="Genomic_DNA"/>
</dbReference>
<evidence type="ECO:0000313" key="2">
    <source>
        <dbReference type="Proteomes" id="UP001303046"/>
    </source>
</evidence>